<feature type="transmembrane region" description="Helical" evidence="8">
    <location>
        <begin position="145"/>
        <end position="165"/>
    </location>
</feature>
<dbReference type="AlphaFoldDB" id="A0A812BYX1"/>
<dbReference type="Pfam" id="PF10277">
    <property type="entry name" value="Frag1"/>
    <property type="match status" value="1"/>
</dbReference>
<evidence type="ECO:0000256" key="2">
    <source>
        <dbReference type="ARBA" id="ARBA00007414"/>
    </source>
</evidence>
<keyword evidence="4 8" id="KW-0812">Transmembrane</keyword>
<feature type="transmembrane region" description="Helical" evidence="8">
    <location>
        <begin position="68"/>
        <end position="93"/>
    </location>
</feature>
<name>A0A812BYX1_ACAPH</name>
<dbReference type="OrthoDB" id="68581at2759"/>
<evidence type="ECO:0000256" key="3">
    <source>
        <dbReference type="ARBA" id="ARBA00022502"/>
    </source>
</evidence>
<evidence type="ECO:0000256" key="8">
    <source>
        <dbReference type="SAM" id="Phobius"/>
    </source>
</evidence>
<keyword evidence="6" id="KW-0333">Golgi apparatus</keyword>
<comment type="similarity">
    <text evidence="2">Belongs to the PGAP2 family.</text>
</comment>
<dbReference type="Proteomes" id="UP000597762">
    <property type="component" value="Unassembled WGS sequence"/>
</dbReference>
<dbReference type="GO" id="GO:0006506">
    <property type="term" value="P:GPI anchor biosynthetic process"/>
    <property type="evidence" value="ECO:0007669"/>
    <property type="project" value="UniProtKB-KW"/>
</dbReference>
<dbReference type="InterPro" id="IPR019402">
    <property type="entry name" value="CWH43_N"/>
</dbReference>
<evidence type="ECO:0000259" key="9">
    <source>
        <dbReference type="Pfam" id="PF10277"/>
    </source>
</evidence>
<keyword evidence="5 8" id="KW-1133">Transmembrane helix</keyword>
<comment type="caution">
    <text evidence="10">The sequence shown here is derived from an EMBL/GenBank/DDBJ whole genome shotgun (WGS) entry which is preliminary data.</text>
</comment>
<dbReference type="GO" id="GO:0000139">
    <property type="term" value="C:Golgi membrane"/>
    <property type="evidence" value="ECO:0007669"/>
    <property type="project" value="UniProtKB-SubCell"/>
</dbReference>
<evidence type="ECO:0000256" key="7">
    <source>
        <dbReference type="ARBA" id="ARBA00023136"/>
    </source>
</evidence>
<organism evidence="10 11">
    <name type="scientific">Acanthosepion pharaonis</name>
    <name type="common">Pharaoh cuttlefish</name>
    <name type="synonym">Sepia pharaonis</name>
    <dbReference type="NCBI Taxonomy" id="158019"/>
    <lineage>
        <taxon>Eukaryota</taxon>
        <taxon>Metazoa</taxon>
        <taxon>Spiralia</taxon>
        <taxon>Lophotrochozoa</taxon>
        <taxon>Mollusca</taxon>
        <taxon>Cephalopoda</taxon>
        <taxon>Coleoidea</taxon>
        <taxon>Decapodiformes</taxon>
        <taxon>Sepiida</taxon>
        <taxon>Sepiina</taxon>
        <taxon>Sepiidae</taxon>
        <taxon>Acanthosepion</taxon>
    </lineage>
</organism>
<keyword evidence="7 8" id="KW-0472">Membrane</keyword>
<accession>A0A812BYX1</accession>
<feature type="transmembrane region" description="Helical" evidence="8">
    <location>
        <begin position="105"/>
        <end position="124"/>
    </location>
</feature>
<evidence type="ECO:0000256" key="4">
    <source>
        <dbReference type="ARBA" id="ARBA00022692"/>
    </source>
</evidence>
<dbReference type="InterPro" id="IPR039545">
    <property type="entry name" value="PGAP2"/>
</dbReference>
<keyword evidence="3" id="KW-0337">GPI-anchor biosynthesis</keyword>
<dbReference type="EMBL" id="CAHIKZ030000954">
    <property type="protein sequence ID" value="CAE1246550.1"/>
    <property type="molecule type" value="Genomic_DNA"/>
</dbReference>
<feature type="domain" description="CWH43-like N-terminal" evidence="9">
    <location>
        <begin position="3"/>
        <end position="198"/>
    </location>
</feature>
<feature type="transmembrane region" description="Helical" evidence="8">
    <location>
        <begin position="177"/>
        <end position="197"/>
    </location>
</feature>
<evidence type="ECO:0000313" key="10">
    <source>
        <dbReference type="EMBL" id="CAE1246550.1"/>
    </source>
</evidence>
<protein>
    <submittedName>
        <fullName evidence="10">PGAP2</fullName>
    </submittedName>
</protein>
<evidence type="ECO:0000256" key="1">
    <source>
        <dbReference type="ARBA" id="ARBA00004653"/>
    </source>
</evidence>
<dbReference type="PANTHER" id="PTHR12892:SF11">
    <property type="entry name" value="POST-GPI ATTACHMENT TO PROTEINS FACTOR 2"/>
    <property type="match status" value="1"/>
</dbReference>
<comment type="subcellular location">
    <subcellularLocation>
        <location evidence="1">Golgi apparatus membrane</location>
        <topology evidence="1">Multi-pass membrane protein</topology>
    </subcellularLocation>
</comment>
<gene>
    <name evidence="10" type="ORF">SPHA_25231</name>
</gene>
<proteinExistence type="inferred from homology"/>
<evidence type="ECO:0000313" key="11">
    <source>
        <dbReference type="Proteomes" id="UP000597762"/>
    </source>
</evidence>
<dbReference type="PANTHER" id="PTHR12892">
    <property type="entry name" value="FGF RECEPTOR ACTIVATING PROTEIN 1"/>
    <property type="match status" value="1"/>
</dbReference>
<dbReference type="GO" id="GO:0005789">
    <property type="term" value="C:endoplasmic reticulum membrane"/>
    <property type="evidence" value="ECO:0007669"/>
    <property type="project" value="TreeGrafter"/>
</dbReference>
<reference evidence="10" key="1">
    <citation type="submission" date="2021-01" db="EMBL/GenBank/DDBJ databases">
        <authorList>
            <person name="Li R."/>
            <person name="Bekaert M."/>
        </authorList>
    </citation>
    <scope>NUCLEOTIDE SEQUENCE</scope>
    <source>
        <strain evidence="10">Farmed</strain>
    </source>
</reference>
<sequence length="223" mass="25812">MYDFERATHTHCKVPNYLPSISAAIGGFTPQRYIWRTCIGLHSAPRFMVAIAYYNFHMSLELAQHSKTYGIIAAVACFLHIIENAALLGLTYVASNENHGVHEKFFIMFLVSSLLYMLLTLILIKWGRSYHGRVMTSNEKYSLKIKFILFIFNITCCIMAAYTFWRHNAYCEPGAYTTFAISEYGIVASNIMFHFLWMGYDMRNTEWIVLGYRVKLKPYDALV</sequence>
<keyword evidence="11" id="KW-1185">Reference proteome</keyword>
<evidence type="ECO:0000256" key="6">
    <source>
        <dbReference type="ARBA" id="ARBA00023034"/>
    </source>
</evidence>
<evidence type="ECO:0000256" key="5">
    <source>
        <dbReference type="ARBA" id="ARBA00022989"/>
    </source>
</evidence>